<keyword evidence="2" id="KW-0132">Cell division</keyword>
<evidence type="ECO:0000256" key="1">
    <source>
        <dbReference type="ARBA" id="ARBA00005358"/>
    </source>
</evidence>
<feature type="compositionally biased region" description="Basic and acidic residues" evidence="5">
    <location>
        <begin position="1121"/>
        <end position="1146"/>
    </location>
</feature>
<feature type="region of interest" description="Disordered" evidence="5">
    <location>
        <begin position="303"/>
        <end position="397"/>
    </location>
</feature>
<feature type="region of interest" description="Disordered" evidence="5">
    <location>
        <begin position="143"/>
        <end position="171"/>
    </location>
</feature>
<evidence type="ECO:0000313" key="8">
    <source>
        <dbReference type="Proteomes" id="UP000283210"/>
    </source>
</evidence>
<dbReference type="CDD" id="cd23059">
    <property type="entry name" value="PDZ3_Par3-like"/>
    <property type="match status" value="1"/>
</dbReference>
<dbReference type="GO" id="GO:0051301">
    <property type="term" value="P:cell division"/>
    <property type="evidence" value="ECO:0007669"/>
    <property type="project" value="UniProtKB-KW"/>
</dbReference>
<dbReference type="CDD" id="cd06691">
    <property type="entry name" value="PDZ1_Par3-like"/>
    <property type="match status" value="1"/>
</dbReference>
<evidence type="ECO:0000256" key="2">
    <source>
        <dbReference type="ARBA" id="ARBA00022618"/>
    </source>
</evidence>
<dbReference type="GO" id="GO:0043296">
    <property type="term" value="C:apical junction complex"/>
    <property type="evidence" value="ECO:0007669"/>
    <property type="project" value="TreeGrafter"/>
</dbReference>
<dbReference type="PANTHER" id="PTHR16484:SF4">
    <property type="entry name" value="PARTITIONING DEFECTIVE 3 HOMOLOG B"/>
    <property type="match status" value="1"/>
</dbReference>
<accession>A0A437DKG9</accession>
<dbReference type="SUPFAM" id="SSF50156">
    <property type="entry name" value="PDZ domain-like"/>
    <property type="match status" value="3"/>
</dbReference>
<keyword evidence="3" id="KW-0677">Repeat</keyword>
<dbReference type="OrthoDB" id="6264899at2759"/>
<keyword evidence="4" id="KW-0131">Cell cycle</keyword>
<feature type="region of interest" description="Disordered" evidence="5">
    <location>
        <begin position="80"/>
        <end position="116"/>
    </location>
</feature>
<protein>
    <recommendedName>
        <fullName evidence="6">PDZ domain-containing protein</fullName>
    </recommendedName>
</protein>
<feature type="region of interest" description="Disordered" evidence="5">
    <location>
        <begin position="609"/>
        <end position="1154"/>
    </location>
</feature>
<keyword evidence="8" id="KW-1185">Reference proteome</keyword>
<feature type="compositionally biased region" description="Low complexity" evidence="5">
    <location>
        <begin position="612"/>
        <end position="626"/>
    </location>
</feature>
<feature type="compositionally biased region" description="Basic and acidic residues" evidence="5">
    <location>
        <begin position="1024"/>
        <end position="1067"/>
    </location>
</feature>
<dbReference type="Pfam" id="PF00595">
    <property type="entry name" value="PDZ"/>
    <property type="match status" value="2"/>
</dbReference>
<reference evidence="7 8" key="1">
    <citation type="submission" date="2018-11" db="EMBL/GenBank/DDBJ databases">
        <authorList>
            <person name="Lopez-Roques C."/>
            <person name="Donnadieu C."/>
            <person name="Bouchez O."/>
            <person name="Klopp C."/>
            <person name="Cabau C."/>
            <person name="Zahm M."/>
        </authorList>
    </citation>
    <scope>NUCLEOTIDE SEQUENCE [LARGE SCALE GENOMIC DNA]</scope>
    <source>
        <strain evidence="7">RS831</strain>
        <tissue evidence="7">Whole body</tissue>
    </source>
</reference>
<dbReference type="GO" id="GO:0051660">
    <property type="term" value="P:establishment of centrosome localization"/>
    <property type="evidence" value="ECO:0007669"/>
    <property type="project" value="TreeGrafter"/>
</dbReference>
<dbReference type="Proteomes" id="UP000283210">
    <property type="component" value="Chromosome 2"/>
</dbReference>
<dbReference type="FunFam" id="2.30.42.10:FF:000078">
    <property type="entry name" value="Partitioning defective 3 homolog B"/>
    <property type="match status" value="1"/>
</dbReference>
<feature type="compositionally biased region" description="Low complexity" evidence="5">
    <location>
        <begin position="1084"/>
        <end position="1102"/>
    </location>
</feature>
<dbReference type="GO" id="GO:0045197">
    <property type="term" value="P:establishment or maintenance of epithelial cell apical/basal polarity"/>
    <property type="evidence" value="ECO:0007669"/>
    <property type="project" value="TreeGrafter"/>
</dbReference>
<sequence>MKVTVGFAGTAVVVPCKDAWTVRDLTEQAARRYRRIVEQHGDAEMKVHHLEYAEGGILDMDDLLVDLVEDRDKLVAIFQDEPRPGTESPQEAEATSNGFSSPAPSPDPLPYYGHLEYEDPSRGEIEVNEDTLLKSNTPLMVRSSSDSALAPPFEKIPTPPPVDPDSRPPDAEISQVLKGALDRLRTDSPPAKMNQVNFSSLTRTVEFPGDRGPLGIHVVPYCSSLSGRTLGLYIKGIEENSRSRREKLFKEDECIVQINDTPLLDKTFAQSQEVFRQAMGSPSVCLEVLPAASKPRYEKSLIGQLFNDGKESPSKTRSPATSRAQPGAKQDPNPMLPDGRNRSLESNLQSKPQVQPAERASPTPPSPSPTRSQSPPDPRSPTAPGLNTLNTRKGGKKIRVDLKKGTEGLGFTVVTRDSSVHGPGPILVKNILPRGAAIKDGRLQPGDRILEVNGVDMMERSQEELVAMLRSTKQGESVRLLVARPDDGFLPRELKGEEPSSQVMEDGREQLMYEIPLNETGSAGLGVSLKGNKSRETGEDLGIFIKSIIHGGAAHKDGRLSINDQLIAVNGETLIGRSNHAAMETLRRSMSSEGNARGTIQLVVLRSSRQVGSATSPPTSGGSASPAPQPRTQEAASIQEPRDPDASPKPSRAPKLESAVNGHAPLRSVSNNDSYDNEDDENLTLAAPQDGDSSPTPPAPLRNKRPDRDHFLHNRASKSMDLVPDESNLVGKSTEPSAGGAFGPTLGLQKSSSLESLLTAMSEQSHAPVPFHRPRPNMVRGRGCNQSFRNAIDRSYDGPSEDDDDGSDQSSGHETPASSSSRQDLDADEGKKKKKTKGKKKEKKSKGKKKGEDSGDDLEKKPKRKGFGILRFGKKKDDKSKDASKQSKNKLDALSEEELDQRDGGDPRYADPRSGYITPDRGSLPDYDDDDSDPNYARVNNFRQAPSPHSLTSRTPSPAMQPAGRSGQLQPASEELDGLYAKVNKSRPPPASQNQQQMHGDGSPQGPHREYPQARAAPGYEELDAARRRVLDHDPHRVAPRGAESRPERHYEEADQRRQAPPRRDPYDYPTHSRPVARDPGPYAPQQQRYHPPAQQRAQPRQDVPPSPTGGRRGRYYNDPARGRADGSRQASPDRYDEDRQPDPRRKNAMIVPV</sequence>
<dbReference type="GO" id="GO:0005938">
    <property type="term" value="C:cell cortex"/>
    <property type="evidence" value="ECO:0007669"/>
    <property type="project" value="TreeGrafter"/>
</dbReference>
<dbReference type="Gene3D" id="2.30.42.10">
    <property type="match status" value="3"/>
</dbReference>
<feature type="compositionally biased region" description="Basic and acidic residues" evidence="5">
    <location>
        <begin position="850"/>
        <end position="860"/>
    </location>
</feature>
<comment type="similarity">
    <text evidence="1">Belongs to the PAR3 family.</text>
</comment>
<feature type="compositionally biased region" description="Basic and acidic residues" evidence="5">
    <location>
        <begin position="901"/>
        <end position="911"/>
    </location>
</feature>
<feature type="compositionally biased region" description="Polar residues" evidence="5">
    <location>
        <begin position="315"/>
        <end position="324"/>
    </location>
</feature>
<evidence type="ECO:0000259" key="6">
    <source>
        <dbReference type="PROSITE" id="PS50106"/>
    </source>
</evidence>
<dbReference type="SMART" id="SM00228">
    <property type="entry name" value="PDZ"/>
    <property type="match status" value="3"/>
</dbReference>
<dbReference type="AlphaFoldDB" id="A0A437DKG9"/>
<proteinExistence type="inferred from homology"/>
<dbReference type="InterPro" id="IPR001478">
    <property type="entry name" value="PDZ"/>
</dbReference>
<dbReference type="GO" id="GO:0008104">
    <property type="term" value="P:intracellular protein localization"/>
    <property type="evidence" value="ECO:0007669"/>
    <property type="project" value="TreeGrafter"/>
</dbReference>
<dbReference type="GO" id="GO:0007155">
    <property type="term" value="P:cell adhesion"/>
    <property type="evidence" value="ECO:0007669"/>
    <property type="project" value="TreeGrafter"/>
</dbReference>
<feature type="compositionally biased region" description="Polar residues" evidence="5">
    <location>
        <begin position="941"/>
        <end position="958"/>
    </location>
</feature>
<evidence type="ECO:0000256" key="4">
    <source>
        <dbReference type="ARBA" id="ARBA00023306"/>
    </source>
</evidence>
<dbReference type="GO" id="GO:0000226">
    <property type="term" value="P:microtubule cytoskeleton organization"/>
    <property type="evidence" value="ECO:0007669"/>
    <property type="project" value="TreeGrafter"/>
</dbReference>
<dbReference type="InterPro" id="IPR052213">
    <property type="entry name" value="PAR3"/>
</dbReference>
<feature type="compositionally biased region" description="Polar residues" evidence="5">
    <location>
        <begin position="748"/>
        <end position="765"/>
    </location>
</feature>
<dbReference type="FunFam" id="2.30.42.10:FF:000011">
    <property type="entry name" value="partitioning defective 3 homolog isoform X1"/>
    <property type="match status" value="1"/>
</dbReference>
<dbReference type="GO" id="GO:0030010">
    <property type="term" value="P:establishment of cell polarity"/>
    <property type="evidence" value="ECO:0007669"/>
    <property type="project" value="TreeGrafter"/>
</dbReference>
<dbReference type="Pfam" id="PF12053">
    <property type="entry name" value="Par3_HAL_N_term"/>
    <property type="match status" value="1"/>
</dbReference>
<feature type="domain" description="PDZ" evidence="6">
    <location>
        <begin position="399"/>
        <end position="484"/>
    </location>
</feature>
<organism evidence="7 8">
    <name type="scientific">Oryzias javanicus</name>
    <name type="common">Javanese ricefish</name>
    <name type="synonym">Aplocheilus javanicus</name>
    <dbReference type="NCBI Taxonomy" id="123683"/>
    <lineage>
        <taxon>Eukaryota</taxon>
        <taxon>Metazoa</taxon>
        <taxon>Chordata</taxon>
        <taxon>Craniata</taxon>
        <taxon>Vertebrata</taxon>
        <taxon>Euteleostomi</taxon>
        <taxon>Actinopterygii</taxon>
        <taxon>Neopterygii</taxon>
        <taxon>Teleostei</taxon>
        <taxon>Neoteleostei</taxon>
        <taxon>Acanthomorphata</taxon>
        <taxon>Ovalentaria</taxon>
        <taxon>Atherinomorphae</taxon>
        <taxon>Beloniformes</taxon>
        <taxon>Adrianichthyidae</taxon>
        <taxon>Oryziinae</taxon>
        <taxon>Oryzias</taxon>
    </lineage>
</organism>
<dbReference type="GO" id="GO:0005912">
    <property type="term" value="C:adherens junction"/>
    <property type="evidence" value="ECO:0007669"/>
    <property type="project" value="TreeGrafter"/>
</dbReference>
<dbReference type="PROSITE" id="PS50106">
    <property type="entry name" value="PDZ"/>
    <property type="match status" value="2"/>
</dbReference>
<dbReference type="GO" id="GO:0035091">
    <property type="term" value="F:phosphatidylinositol binding"/>
    <property type="evidence" value="ECO:0007669"/>
    <property type="project" value="TreeGrafter"/>
</dbReference>
<dbReference type="InterPro" id="IPR036034">
    <property type="entry name" value="PDZ_sf"/>
</dbReference>
<dbReference type="InterPro" id="IPR021922">
    <property type="entry name" value="Par3/HAL_N"/>
</dbReference>
<feature type="compositionally biased region" description="Polar residues" evidence="5">
    <location>
        <begin position="87"/>
        <end position="102"/>
    </location>
</feature>
<gene>
    <name evidence="7" type="ORF">OJAV_G00016590</name>
</gene>
<dbReference type="Gene3D" id="3.10.20.90">
    <property type="entry name" value="Phosphatidylinositol 3-kinase Catalytic Subunit, Chain A, domain 1"/>
    <property type="match status" value="1"/>
</dbReference>
<dbReference type="GO" id="GO:0016324">
    <property type="term" value="C:apical plasma membrane"/>
    <property type="evidence" value="ECO:0007669"/>
    <property type="project" value="TreeGrafter"/>
</dbReference>
<evidence type="ECO:0000256" key="3">
    <source>
        <dbReference type="ARBA" id="ARBA00022737"/>
    </source>
</evidence>
<evidence type="ECO:0000313" key="7">
    <source>
        <dbReference type="EMBL" id="RVE75417.1"/>
    </source>
</evidence>
<feature type="domain" description="PDZ" evidence="6">
    <location>
        <begin position="514"/>
        <end position="589"/>
    </location>
</feature>
<evidence type="ECO:0000256" key="5">
    <source>
        <dbReference type="SAM" id="MobiDB-lite"/>
    </source>
</evidence>
<feature type="compositionally biased region" description="Basic and acidic residues" evidence="5">
    <location>
        <begin position="875"/>
        <end position="893"/>
    </location>
</feature>
<feature type="compositionally biased region" description="Basic residues" evidence="5">
    <location>
        <begin position="832"/>
        <end position="849"/>
    </location>
</feature>
<name>A0A437DKG9_ORYJA</name>
<dbReference type="CDD" id="cd23058">
    <property type="entry name" value="PDZ2_Par3-like"/>
    <property type="match status" value="1"/>
</dbReference>
<dbReference type="PANTHER" id="PTHR16484">
    <property type="entry name" value="PARTITIONING DEFECTIVE 3 RELATED"/>
    <property type="match status" value="1"/>
</dbReference>
<reference evidence="7 8" key="2">
    <citation type="submission" date="2019-01" db="EMBL/GenBank/DDBJ databases">
        <title>A chromosome length genome reference of the Java medaka (oryzias javanicus).</title>
        <authorList>
            <person name="Herpin A."/>
            <person name="Takehana Y."/>
            <person name="Naruse K."/>
            <person name="Ansai S."/>
            <person name="Kawaguchi M."/>
        </authorList>
    </citation>
    <scope>NUCLEOTIDE SEQUENCE [LARGE SCALE GENOMIC DNA]</scope>
    <source>
        <strain evidence="7">RS831</strain>
        <tissue evidence="7">Whole body</tissue>
    </source>
</reference>
<feature type="compositionally biased region" description="Polar residues" evidence="5">
    <location>
        <begin position="344"/>
        <end position="353"/>
    </location>
</feature>
<dbReference type="EMBL" id="CM012438">
    <property type="protein sequence ID" value="RVE75417.1"/>
    <property type="molecule type" value="Genomic_DNA"/>
</dbReference>